<dbReference type="Proteomes" id="UP001207930">
    <property type="component" value="Unassembled WGS sequence"/>
</dbReference>
<dbReference type="RefSeq" id="WP_264502649.1">
    <property type="nucleotide sequence ID" value="NZ_JAPDDS010000011.1"/>
</dbReference>
<accession>A0ABT3FTP9</accession>
<name>A0ABT3FTP9_9BACT</name>
<evidence type="ECO:0000313" key="2">
    <source>
        <dbReference type="Proteomes" id="UP001207930"/>
    </source>
</evidence>
<evidence type="ECO:0008006" key="3">
    <source>
        <dbReference type="Google" id="ProtNLM"/>
    </source>
</evidence>
<evidence type="ECO:0000313" key="1">
    <source>
        <dbReference type="EMBL" id="MCW1886694.1"/>
    </source>
</evidence>
<protein>
    <recommendedName>
        <fullName evidence="3">SprT-like domain-containing protein</fullName>
    </recommendedName>
</protein>
<comment type="caution">
    <text evidence="1">The sequence shown here is derived from an EMBL/GenBank/DDBJ whole genome shotgun (WGS) entry which is preliminary data.</text>
</comment>
<organism evidence="1 2">
    <name type="scientific">Luteolibacter flavescens</name>
    <dbReference type="NCBI Taxonomy" id="1859460"/>
    <lineage>
        <taxon>Bacteria</taxon>
        <taxon>Pseudomonadati</taxon>
        <taxon>Verrucomicrobiota</taxon>
        <taxon>Verrucomicrobiia</taxon>
        <taxon>Verrucomicrobiales</taxon>
        <taxon>Verrucomicrobiaceae</taxon>
        <taxon>Luteolibacter</taxon>
    </lineage>
</organism>
<dbReference type="EMBL" id="JAPDDS010000011">
    <property type="protein sequence ID" value="MCW1886694.1"/>
    <property type="molecule type" value="Genomic_DNA"/>
</dbReference>
<reference evidence="1 2" key="1">
    <citation type="submission" date="2022-10" db="EMBL/GenBank/DDBJ databases">
        <title>Luteolibacter flavescens strain MCCC 1K03193, whole genome shotgun sequencing project.</title>
        <authorList>
            <person name="Zhao G."/>
            <person name="Shen L."/>
        </authorList>
    </citation>
    <scope>NUCLEOTIDE SEQUENCE [LARGE SCALE GENOMIC DNA]</scope>
    <source>
        <strain evidence="1 2">MCCC 1K03193</strain>
    </source>
</reference>
<proteinExistence type="predicted"/>
<gene>
    <name evidence="1" type="ORF">OKA04_18290</name>
</gene>
<sequence length="190" mass="22259">MPYSRKATRQPRRHFVGIRDLDEANWKVTNEMAALRVWTDELHEVEVRLVPLSLDCYGWNQGHIHIPRVSGAQLFDLWHGFHTRLTDILRHELAHAVADIHPDFVDSSRFVRCFGGGHDDDDPVLEYDPRHHVTRYASVRPCEDFAEIFHLYLRHQGRLPQRLAVKKPILKKWEFVHRMAVRLAAGKCGF</sequence>
<dbReference type="SUPFAM" id="SSF55486">
    <property type="entry name" value="Metalloproteases ('zincins'), catalytic domain"/>
    <property type="match status" value="1"/>
</dbReference>
<keyword evidence="2" id="KW-1185">Reference proteome</keyword>